<protein>
    <submittedName>
        <fullName evidence="2">Uncharacterized protein</fullName>
    </submittedName>
</protein>
<evidence type="ECO:0000313" key="3">
    <source>
        <dbReference type="Proteomes" id="UP001519460"/>
    </source>
</evidence>
<dbReference type="Proteomes" id="UP001519460">
    <property type="component" value="Unassembled WGS sequence"/>
</dbReference>
<sequence>MEHLSEGVCMEGRMEHLSEGVCMEGRMEHLSEGVCMEGRMEHLSEGVCMEGRMEHLSEGVCMEGRMEHLSEGVCMEGRMEHTPKGVTRGHASQEDETESHGRRRRGDLQSQEDGKGGGGVERMSPFLLPALSSVLWEFSVHNDWTFPRDELLIRSTTEATLVSQQNDQDWRTIRLGVRVS</sequence>
<dbReference type="EMBL" id="JACVVK020000324">
    <property type="protein sequence ID" value="KAK7478482.1"/>
    <property type="molecule type" value="Genomic_DNA"/>
</dbReference>
<accession>A0ABD0JU15</accession>
<proteinExistence type="predicted"/>
<evidence type="ECO:0000256" key="1">
    <source>
        <dbReference type="SAM" id="MobiDB-lite"/>
    </source>
</evidence>
<reference evidence="2 3" key="1">
    <citation type="journal article" date="2023" name="Sci. Data">
        <title>Genome assembly of the Korean intertidal mud-creeper Batillaria attramentaria.</title>
        <authorList>
            <person name="Patra A.K."/>
            <person name="Ho P.T."/>
            <person name="Jun S."/>
            <person name="Lee S.J."/>
            <person name="Kim Y."/>
            <person name="Won Y.J."/>
        </authorList>
    </citation>
    <scope>NUCLEOTIDE SEQUENCE [LARGE SCALE GENOMIC DNA]</scope>
    <source>
        <strain evidence="2">Wonlab-2016</strain>
    </source>
</reference>
<evidence type="ECO:0000313" key="2">
    <source>
        <dbReference type="EMBL" id="KAK7478482.1"/>
    </source>
</evidence>
<keyword evidence="3" id="KW-1185">Reference proteome</keyword>
<organism evidence="2 3">
    <name type="scientific">Batillaria attramentaria</name>
    <dbReference type="NCBI Taxonomy" id="370345"/>
    <lineage>
        <taxon>Eukaryota</taxon>
        <taxon>Metazoa</taxon>
        <taxon>Spiralia</taxon>
        <taxon>Lophotrochozoa</taxon>
        <taxon>Mollusca</taxon>
        <taxon>Gastropoda</taxon>
        <taxon>Caenogastropoda</taxon>
        <taxon>Sorbeoconcha</taxon>
        <taxon>Cerithioidea</taxon>
        <taxon>Batillariidae</taxon>
        <taxon>Batillaria</taxon>
    </lineage>
</organism>
<name>A0ABD0JU15_9CAEN</name>
<comment type="caution">
    <text evidence="2">The sequence shown here is derived from an EMBL/GenBank/DDBJ whole genome shotgun (WGS) entry which is preliminary data.</text>
</comment>
<gene>
    <name evidence="2" type="ORF">BaRGS_00030241</name>
</gene>
<feature type="region of interest" description="Disordered" evidence="1">
    <location>
        <begin position="81"/>
        <end position="121"/>
    </location>
</feature>
<dbReference type="AlphaFoldDB" id="A0ABD0JU15"/>